<sequence>MRVFTDNFSPKLELDADFPHQVRLLILVVSAATIVLIRNCSTSVGWVYTYDLTPPPYPSSPEPCLELASPATWCDIALYLLHLRGRVSRTVHTGGCVVGNEKTRERRREFLIRTTVSVPKRSTVRLLSNRGGWHNTPGQFLGQYLKSSNSPPRRVG</sequence>
<proteinExistence type="predicted"/>
<reference evidence="1" key="1">
    <citation type="submission" date="2020-11" db="EMBL/GenBank/DDBJ databases">
        <authorList>
            <person name="Tran Van P."/>
        </authorList>
    </citation>
    <scope>NUCLEOTIDE SEQUENCE</scope>
</reference>
<protein>
    <submittedName>
        <fullName evidence="1">Uncharacterized protein</fullName>
    </submittedName>
</protein>
<gene>
    <name evidence="1" type="ORF">TBIB3V08_LOCUS12984</name>
</gene>
<dbReference type="AlphaFoldDB" id="A0A7R9FBZ2"/>
<accession>A0A7R9FBZ2</accession>
<evidence type="ECO:0000313" key="1">
    <source>
        <dbReference type="EMBL" id="CAD7450715.1"/>
    </source>
</evidence>
<organism evidence="1">
    <name type="scientific">Timema bartmani</name>
    <dbReference type="NCBI Taxonomy" id="61472"/>
    <lineage>
        <taxon>Eukaryota</taxon>
        <taxon>Metazoa</taxon>
        <taxon>Ecdysozoa</taxon>
        <taxon>Arthropoda</taxon>
        <taxon>Hexapoda</taxon>
        <taxon>Insecta</taxon>
        <taxon>Pterygota</taxon>
        <taxon>Neoptera</taxon>
        <taxon>Polyneoptera</taxon>
        <taxon>Phasmatodea</taxon>
        <taxon>Timematodea</taxon>
        <taxon>Timematoidea</taxon>
        <taxon>Timematidae</taxon>
        <taxon>Timema</taxon>
    </lineage>
</organism>
<dbReference type="EMBL" id="OD577754">
    <property type="protein sequence ID" value="CAD7450715.1"/>
    <property type="molecule type" value="Genomic_DNA"/>
</dbReference>
<name>A0A7R9FBZ2_9NEOP</name>